<name>A0A023WRM7_STUST</name>
<dbReference type="Proteomes" id="UP000025238">
    <property type="component" value="Chromosome"/>
</dbReference>
<dbReference type="KEGG" id="pstu:UIB01_10010"/>
<dbReference type="EMBL" id="CP007509">
    <property type="protein sequence ID" value="AHY42788.1"/>
    <property type="molecule type" value="Genomic_DNA"/>
</dbReference>
<evidence type="ECO:0000256" key="1">
    <source>
        <dbReference type="SAM" id="Phobius"/>
    </source>
</evidence>
<evidence type="ECO:0008006" key="4">
    <source>
        <dbReference type="Google" id="ProtNLM"/>
    </source>
</evidence>
<organism evidence="2 3">
    <name type="scientific">Stutzerimonas stutzeri</name>
    <name type="common">Pseudomonas stutzeri</name>
    <dbReference type="NCBI Taxonomy" id="316"/>
    <lineage>
        <taxon>Bacteria</taxon>
        <taxon>Pseudomonadati</taxon>
        <taxon>Pseudomonadota</taxon>
        <taxon>Gammaproteobacteria</taxon>
        <taxon>Pseudomonadales</taxon>
        <taxon>Pseudomonadaceae</taxon>
        <taxon>Stutzerimonas</taxon>
    </lineage>
</organism>
<proteinExistence type="predicted"/>
<protein>
    <recommendedName>
        <fullName evidence="4">Branched-chain amino acid transporter</fullName>
    </recommendedName>
</protein>
<evidence type="ECO:0000313" key="3">
    <source>
        <dbReference type="Proteomes" id="UP000025238"/>
    </source>
</evidence>
<keyword evidence="1" id="KW-0812">Transmembrane</keyword>
<accession>A0A023WRM7</accession>
<feature type="transmembrane region" description="Helical" evidence="1">
    <location>
        <begin position="37"/>
        <end position="56"/>
    </location>
</feature>
<reference evidence="2 3" key="1">
    <citation type="submission" date="2014-03" db="EMBL/GenBank/DDBJ databases">
        <title>Complete genome sequence of Pseudomonas stutzeri 19SMN4.</title>
        <authorList>
            <person name="Brunet-Galmes I."/>
            <person name="Nogales B."/>
            <person name="Busquets A."/>
            <person name="Pena A."/>
            <person name="Gomila M."/>
            <person name="Garcia-Valdes E."/>
            <person name="Lalucat J."/>
            <person name="Bennasar A."/>
            <person name="Bosch R."/>
        </authorList>
    </citation>
    <scope>NUCLEOTIDE SEQUENCE [LARGE SCALE GENOMIC DNA]</scope>
    <source>
        <strain evidence="2 3">19SMN4</strain>
    </source>
</reference>
<dbReference type="PATRIC" id="fig|316.97.peg.2005"/>
<evidence type="ECO:0000313" key="2">
    <source>
        <dbReference type="EMBL" id="AHY42788.1"/>
    </source>
</evidence>
<sequence>MSQSTTIAIAALFFTSCLVRILPVFVRFQFGGASQRYLERVLPAAVFINFAVYIIYTEALREPAAALISLGVVAGIAALNFFGLITVAGIGTVLYYVLVA</sequence>
<dbReference type="AlphaFoldDB" id="A0A023WRM7"/>
<gene>
    <name evidence="2" type="ORF">UIB01_10010</name>
</gene>
<feature type="transmembrane region" description="Helical" evidence="1">
    <location>
        <begin position="68"/>
        <end position="98"/>
    </location>
</feature>
<keyword evidence="1" id="KW-1133">Transmembrane helix</keyword>
<feature type="transmembrane region" description="Helical" evidence="1">
    <location>
        <begin position="6"/>
        <end position="25"/>
    </location>
</feature>
<keyword evidence="1" id="KW-0472">Membrane</keyword>